<feature type="transmembrane region" description="Helical" evidence="8">
    <location>
        <begin position="35"/>
        <end position="56"/>
    </location>
</feature>
<dbReference type="CDD" id="cd00118">
    <property type="entry name" value="LysM"/>
    <property type="match status" value="1"/>
</dbReference>
<evidence type="ECO:0000259" key="9">
    <source>
        <dbReference type="PROSITE" id="PS51782"/>
    </source>
</evidence>
<name>A0A348G575_9HYPH</name>
<keyword evidence="2 10" id="KW-0645">Protease</keyword>
<keyword evidence="4" id="KW-0378">Hydrolase</keyword>
<feature type="region of interest" description="Disordered" evidence="7">
    <location>
        <begin position="62"/>
        <end position="84"/>
    </location>
</feature>
<feature type="domain" description="LysM" evidence="9">
    <location>
        <begin position="472"/>
        <end position="519"/>
    </location>
</feature>
<keyword evidence="8" id="KW-0472">Membrane</keyword>
<dbReference type="CDD" id="cd07324">
    <property type="entry name" value="M48C_Oma1-like"/>
    <property type="match status" value="1"/>
</dbReference>
<dbReference type="PROSITE" id="PS51782">
    <property type="entry name" value="LYSM"/>
    <property type="match status" value="1"/>
</dbReference>
<dbReference type="AlphaFoldDB" id="A0A348G575"/>
<evidence type="ECO:0000256" key="5">
    <source>
        <dbReference type="ARBA" id="ARBA00022833"/>
    </source>
</evidence>
<dbReference type="InterPro" id="IPR001915">
    <property type="entry name" value="Peptidase_M48"/>
</dbReference>
<dbReference type="InterPro" id="IPR018392">
    <property type="entry name" value="LysM"/>
</dbReference>
<gene>
    <name evidence="10" type="ORF">BLTE_33930</name>
</gene>
<accession>A0A348G575</accession>
<dbReference type="PANTHER" id="PTHR22726">
    <property type="entry name" value="METALLOENDOPEPTIDASE OMA1"/>
    <property type="match status" value="1"/>
</dbReference>
<keyword evidence="5" id="KW-0862">Zinc</keyword>
<evidence type="ECO:0000256" key="4">
    <source>
        <dbReference type="ARBA" id="ARBA00022801"/>
    </source>
</evidence>
<evidence type="ECO:0000313" key="11">
    <source>
        <dbReference type="Proteomes" id="UP000266934"/>
    </source>
</evidence>
<dbReference type="Pfam" id="PF01435">
    <property type="entry name" value="Peptidase_M48"/>
    <property type="match status" value="1"/>
</dbReference>
<organism evidence="10 11">
    <name type="scientific">Blastochloris tepida</name>
    <dbReference type="NCBI Taxonomy" id="2233851"/>
    <lineage>
        <taxon>Bacteria</taxon>
        <taxon>Pseudomonadati</taxon>
        <taxon>Pseudomonadota</taxon>
        <taxon>Alphaproteobacteria</taxon>
        <taxon>Hyphomicrobiales</taxon>
        <taxon>Blastochloridaceae</taxon>
        <taxon>Blastochloris</taxon>
    </lineage>
</organism>
<evidence type="ECO:0000256" key="6">
    <source>
        <dbReference type="ARBA" id="ARBA00023049"/>
    </source>
</evidence>
<keyword evidence="8" id="KW-0812">Transmembrane</keyword>
<evidence type="ECO:0000256" key="3">
    <source>
        <dbReference type="ARBA" id="ARBA00022723"/>
    </source>
</evidence>
<dbReference type="GO" id="GO:0016020">
    <property type="term" value="C:membrane"/>
    <property type="evidence" value="ECO:0007669"/>
    <property type="project" value="TreeGrafter"/>
</dbReference>
<keyword evidence="11" id="KW-1185">Reference proteome</keyword>
<dbReference type="InterPro" id="IPR051156">
    <property type="entry name" value="Mito/Outer_Membr_Metalloprot"/>
</dbReference>
<dbReference type="Gene3D" id="3.30.2010.10">
    <property type="entry name" value="Metalloproteases ('zincins'), catalytic domain"/>
    <property type="match status" value="1"/>
</dbReference>
<reference evidence="10 11" key="1">
    <citation type="submission" date="2018-08" db="EMBL/GenBank/DDBJ databases">
        <title>Complete genome sequencing of Blastochloris tepida GI.</title>
        <authorList>
            <person name="Tsukatani Y."/>
            <person name="Mori H."/>
        </authorList>
    </citation>
    <scope>NUCLEOTIDE SEQUENCE [LARGE SCALE GENOMIC DNA]</scope>
    <source>
        <strain evidence="10 11">GI</strain>
    </source>
</reference>
<dbReference type="Proteomes" id="UP000266934">
    <property type="component" value="Chromosome"/>
</dbReference>
<dbReference type="GO" id="GO:0051603">
    <property type="term" value="P:proteolysis involved in protein catabolic process"/>
    <property type="evidence" value="ECO:0007669"/>
    <property type="project" value="TreeGrafter"/>
</dbReference>
<dbReference type="EMBL" id="AP018907">
    <property type="protein sequence ID" value="BBF94708.1"/>
    <property type="molecule type" value="Genomic_DNA"/>
</dbReference>
<evidence type="ECO:0000256" key="7">
    <source>
        <dbReference type="SAM" id="MobiDB-lite"/>
    </source>
</evidence>
<dbReference type="Pfam" id="PF01476">
    <property type="entry name" value="LysM"/>
    <property type="match status" value="1"/>
</dbReference>
<dbReference type="PANTHER" id="PTHR22726:SF1">
    <property type="entry name" value="METALLOENDOPEPTIDASE OMA1, MITOCHONDRIAL"/>
    <property type="match status" value="1"/>
</dbReference>
<protein>
    <submittedName>
        <fullName evidence="10">Metalloprotease</fullName>
    </submittedName>
</protein>
<dbReference type="GO" id="GO:0004222">
    <property type="term" value="F:metalloendopeptidase activity"/>
    <property type="evidence" value="ECO:0007669"/>
    <property type="project" value="InterPro"/>
</dbReference>
<sequence>MITGQARDQVIRQVIRQVTQHVTESRLSRLMAAGAARTLLVVLLAGLVAGCGSIGLPDLDRPDTDIPRARLTSPPPPARGEEREHARILASYGGEYKDAALRASIEATVARLVAASERPDLRYRVTILNSPSVNAFALPSGSLYVTRGLLALANDRAELASVLSHEMAHVIARHAVEREEQVRQAAIVSKVISDVLQDPQLGALSLARSKLSIASFSRQQELEADAIGVGISAHGGFDPYGASRFLTSLGRHGALRDQALGGDSARGSSESLDFLSTHPSTPDRLAIVVTYARQFAGPGGTGERERDRFLAQIDGLAYGDDPSEGYVRGRRFIHPKLGFTFLAPEGFSLENTPQAVLGASAGGREALRLDAARPSGSEDLATYLASGWIDGIETPSVETLSLNGFDAATAVARGHEWSFRLYAIRFGSEVYRLIFAARSLTPEIDRQFRAAAQSFRRVSLQEADKLRPLRLKVVTVQPGETAESLAGRMAPLDHPLDRFLVLNGLERGQPLQPGQKVKIVVE</sequence>
<evidence type="ECO:0000313" key="10">
    <source>
        <dbReference type="EMBL" id="BBF94708.1"/>
    </source>
</evidence>
<comment type="cofactor">
    <cofactor evidence="1">
        <name>Zn(2+)</name>
        <dbReference type="ChEBI" id="CHEBI:29105"/>
    </cofactor>
</comment>
<proteinExistence type="predicted"/>
<evidence type="ECO:0000256" key="8">
    <source>
        <dbReference type="SAM" id="Phobius"/>
    </source>
</evidence>
<keyword evidence="6 10" id="KW-0482">Metalloprotease</keyword>
<keyword evidence="3" id="KW-0479">Metal-binding</keyword>
<dbReference type="GO" id="GO:0046872">
    <property type="term" value="F:metal ion binding"/>
    <property type="evidence" value="ECO:0007669"/>
    <property type="project" value="UniProtKB-KW"/>
</dbReference>
<dbReference type="KEGG" id="blag:BLTE_33930"/>
<evidence type="ECO:0000256" key="1">
    <source>
        <dbReference type="ARBA" id="ARBA00001947"/>
    </source>
</evidence>
<evidence type="ECO:0000256" key="2">
    <source>
        <dbReference type="ARBA" id="ARBA00022670"/>
    </source>
</evidence>
<keyword evidence="8" id="KW-1133">Transmembrane helix</keyword>